<dbReference type="EMBL" id="JBHUMM010000005">
    <property type="protein sequence ID" value="MFD2670662.1"/>
    <property type="molecule type" value="Genomic_DNA"/>
</dbReference>
<feature type="chain" id="PRO_5047384320" description="Lipoprotein" evidence="1">
    <location>
        <begin position="24"/>
        <end position="161"/>
    </location>
</feature>
<evidence type="ECO:0008006" key="4">
    <source>
        <dbReference type="Google" id="ProtNLM"/>
    </source>
</evidence>
<dbReference type="RefSeq" id="WP_379928082.1">
    <property type="nucleotide sequence ID" value="NZ_JBHUMM010000005.1"/>
</dbReference>
<evidence type="ECO:0000313" key="2">
    <source>
        <dbReference type="EMBL" id="MFD2670662.1"/>
    </source>
</evidence>
<feature type="signal peptide" evidence="1">
    <location>
        <begin position="1"/>
        <end position="23"/>
    </location>
</feature>
<sequence length="161" mass="18609">MNKKKMILLFLFAFILSSCVKQHEQNEVKYFTSKHEALQYGMNEVRGEVIDQWTMENETFIFYKEIDDGGVSVSSISHSSEGYYWFNGIASMICHQCYFQYTSEYQNTIPIIAGKIENPNVKSVEVENAAGHAQTLNVQKGYYIEWNTKLGANYKVTKELQ</sequence>
<accession>A0ABW5R975</accession>
<reference evidence="3" key="1">
    <citation type="journal article" date="2019" name="Int. J. Syst. Evol. Microbiol.">
        <title>The Global Catalogue of Microorganisms (GCM) 10K type strain sequencing project: providing services to taxonomists for standard genome sequencing and annotation.</title>
        <authorList>
            <consortium name="The Broad Institute Genomics Platform"/>
            <consortium name="The Broad Institute Genome Sequencing Center for Infectious Disease"/>
            <person name="Wu L."/>
            <person name="Ma J."/>
        </authorList>
    </citation>
    <scope>NUCLEOTIDE SEQUENCE [LARGE SCALE GENOMIC DNA]</scope>
    <source>
        <strain evidence="3">KCTC 33676</strain>
    </source>
</reference>
<dbReference type="Proteomes" id="UP001597497">
    <property type="component" value="Unassembled WGS sequence"/>
</dbReference>
<comment type="caution">
    <text evidence="2">The sequence shown here is derived from an EMBL/GenBank/DDBJ whole genome shotgun (WGS) entry which is preliminary data.</text>
</comment>
<organism evidence="2 3">
    <name type="scientific">Marinicrinis sediminis</name>
    <dbReference type="NCBI Taxonomy" id="1652465"/>
    <lineage>
        <taxon>Bacteria</taxon>
        <taxon>Bacillati</taxon>
        <taxon>Bacillota</taxon>
        <taxon>Bacilli</taxon>
        <taxon>Bacillales</taxon>
        <taxon>Paenibacillaceae</taxon>
    </lineage>
</organism>
<evidence type="ECO:0000313" key="3">
    <source>
        <dbReference type="Proteomes" id="UP001597497"/>
    </source>
</evidence>
<keyword evidence="1" id="KW-0732">Signal</keyword>
<dbReference type="PROSITE" id="PS51257">
    <property type="entry name" value="PROKAR_LIPOPROTEIN"/>
    <property type="match status" value="1"/>
</dbReference>
<name>A0ABW5R975_9BACL</name>
<keyword evidence="3" id="KW-1185">Reference proteome</keyword>
<gene>
    <name evidence="2" type="ORF">ACFSUC_03445</name>
</gene>
<proteinExistence type="predicted"/>
<protein>
    <recommendedName>
        <fullName evidence="4">Lipoprotein</fullName>
    </recommendedName>
</protein>
<evidence type="ECO:0000256" key="1">
    <source>
        <dbReference type="SAM" id="SignalP"/>
    </source>
</evidence>